<protein>
    <submittedName>
        <fullName evidence="2">Tpr-related protein family member, putative</fullName>
    </submittedName>
</protein>
<feature type="transmembrane region" description="Helical" evidence="1">
    <location>
        <begin position="193"/>
        <end position="212"/>
    </location>
</feature>
<gene>
    <name evidence="2" type="ORF">TA16870</name>
</gene>
<dbReference type="InParanoid" id="Q4UIL2"/>
<dbReference type="EMBL" id="CR940347">
    <property type="protein sequence ID" value="CAI73077.1"/>
    <property type="molecule type" value="Genomic_DNA"/>
</dbReference>
<dbReference type="RefSeq" id="XP_953755.1">
    <property type="nucleotide sequence ID" value="XM_948662.1"/>
</dbReference>
<feature type="transmembrane region" description="Helical" evidence="1">
    <location>
        <begin position="269"/>
        <end position="291"/>
    </location>
</feature>
<keyword evidence="3" id="KW-1185">Reference proteome</keyword>
<evidence type="ECO:0000313" key="2">
    <source>
        <dbReference type="EMBL" id="CAI73077.1"/>
    </source>
</evidence>
<sequence length="760" mass="84634">MGFGDEPVKCAAYTFAGLSMMLNIRLAYSSAPYALIRFKLPENLFGVFVRTIAGALELWCLPSMTLGNIMDFVRKQMKFGSSEKNTMDSIVCYSSIVCMWSDFITYVILLFVYLSGGDQGRLTAYYWVISVSGFIFGINMVLLYAMEFQYFPYYLAGENSFPAVTSIIHYLATLMFGNRRKYDSDFLIVHIDIWVAILISFTTALLWTYAYYRDKEAMDKFPSDPNQRICQILKVEPNSAPATELTYSIGQNFDDSHAGGCGRKKSYGYWLHLVPPSLMVLVGMGLIYTIYPAIAPGMTVPFYLIDKVDIVIQILTAVPPVIIKILPLIDPTLNPFVNMGTWGHYHKKQCKKGDETKPPYPECNCPAGDPTIYTTAKLKVEESGNNITKAILQLSGNSGTSATLEYTPDTRITLRDSGSVTVKFNLEQTNIAITPSSGSTDLRATATLTTTASKSISNLTNLKGDTGEDLTLSGQLSSNELTLTKNGEAITTDNNNTLKTGDTIKLEGTLTGTTIEASGTVIITNSDGTPTDQSLTLSGAAVTLKGGLTATGSLNIGGTSTTLNGDVTLAAVKYYEKEFHDKHKTTHCCYYGGKVWKWESNPLVWCWNAFDIFIPLQIILEIIFLYSLHHRDSKLSRSIINQPKMSTFLTIVYYMCHEFMLALGFSGIGSDDQVLLPMQLIGAFLMVLPAFYSKGYVIEYKRHDPNHWPTEGMTSWNAFCYWLKMSSKNTNKLLLDVFTTDLQVFFSFTHLYTPLHIYIK</sequence>
<name>Q4UIL2_THEAN</name>
<dbReference type="KEGG" id="tan:TA16870"/>
<feature type="transmembrane region" description="Helical" evidence="1">
    <location>
        <begin position="607"/>
        <end position="628"/>
    </location>
</feature>
<feature type="transmembrane region" description="Helical" evidence="1">
    <location>
        <begin position="90"/>
        <end position="113"/>
    </location>
</feature>
<keyword evidence="1" id="KW-0472">Membrane</keyword>
<keyword evidence="1" id="KW-1133">Transmembrane helix</keyword>
<feature type="transmembrane region" description="Helical" evidence="1">
    <location>
        <begin position="648"/>
        <end position="668"/>
    </location>
</feature>
<dbReference type="OrthoDB" id="364817at2759"/>
<feature type="transmembrane region" description="Helical" evidence="1">
    <location>
        <begin position="674"/>
        <end position="692"/>
    </location>
</feature>
<dbReference type="GeneID" id="3864205"/>
<accession>Q4UIL2</accession>
<feature type="transmembrane region" description="Helical" evidence="1">
    <location>
        <begin position="125"/>
        <end position="146"/>
    </location>
</feature>
<feature type="transmembrane region" description="Helical" evidence="1">
    <location>
        <begin position="153"/>
        <end position="173"/>
    </location>
</feature>
<proteinExistence type="predicted"/>
<keyword evidence="1" id="KW-0812">Transmembrane</keyword>
<dbReference type="Proteomes" id="UP000001950">
    <property type="component" value="Chromosome 1"/>
</dbReference>
<reference evidence="2 3" key="1">
    <citation type="journal article" date="2005" name="Science">
        <title>Genome of the host-cell transforming parasite Theileria annulata compared with T. parva.</title>
        <authorList>
            <person name="Pain A."/>
            <person name="Renauld H."/>
            <person name="Berriman M."/>
            <person name="Murphy L."/>
            <person name="Yeats C.A."/>
            <person name="Weir W."/>
            <person name="Kerhornou A."/>
            <person name="Aslett M."/>
            <person name="Bishop R."/>
            <person name="Bouchier C."/>
            <person name="Cochet M."/>
            <person name="Coulson R.M.R."/>
            <person name="Cronin A."/>
            <person name="de Villiers E.P."/>
            <person name="Fraser A."/>
            <person name="Fosker N."/>
            <person name="Gardner M."/>
            <person name="Goble A."/>
            <person name="Griffiths-Jones S."/>
            <person name="Harris D.E."/>
            <person name="Katzer F."/>
            <person name="Larke N."/>
            <person name="Lord A."/>
            <person name="Maser P."/>
            <person name="McKellar S."/>
            <person name="Mooney P."/>
            <person name="Morton F."/>
            <person name="Nene V."/>
            <person name="O'Neil S."/>
            <person name="Price C."/>
            <person name="Quail M.A."/>
            <person name="Rabbinowitsch E."/>
            <person name="Rawlings N.D."/>
            <person name="Rutter S."/>
            <person name="Saunders D."/>
            <person name="Seeger K."/>
            <person name="Shah T."/>
            <person name="Squares R."/>
            <person name="Squares S."/>
            <person name="Tivey A."/>
            <person name="Walker A.R."/>
            <person name="Woodward J."/>
            <person name="Dobbelaere D.A.E."/>
            <person name="Langsley G."/>
            <person name="Rajandream M.A."/>
            <person name="McKeever D."/>
            <person name="Shiels B."/>
            <person name="Tait A."/>
            <person name="Barrell B.G."/>
            <person name="Hall N."/>
        </authorList>
    </citation>
    <scope>NUCLEOTIDE SEQUENCE [LARGE SCALE GENOMIC DNA]</scope>
    <source>
        <strain evidence="3">Ankara</strain>
    </source>
</reference>
<evidence type="ECO:0000313" key="3">
    <source>
        <dbReference type="Proteomes" id="UP000001950"/>
    </source>
</evidence>
<dbReference type="VEuPathDB" id="PiroplasmaDB:TA16870"/>
<evidence type="ECO:0000256" key="1">
    <source>
        <dbReference type="SAM" id="Phobius"/>
    </source>
</evidence>
<dbReference type="AlphaFoldDB" id="Q4UIL2"/>
<organism evidence="2 3">
    <name type="scientific">Theileria annulata</name>
    <dbReference type="NCBI Taxonomy" id="5874"/>
    <lineage>
        <taxon>Eukaryota</taxon>
        <taxon>Sar</taxon>
        <taxon>Alveolata</taxon>
        <taxon>Apicomplexa</taxon>
        <taxon>Aconoidasida</taxon>
        <taxon>Piroplasmida</taxon>
        <taxon>Theileriidae</taxon>
        <taxon>Theileria</taxon>
    </lineage>
</organism>
<feature type="transmembrane region" description="Helical" evidence="1">
    <location>
        <begin position="47"/>
        <end position="69"/>
    </location>
</feature>